<accession>A0A6A6H9M5</accession>
<name>A0A6A6H9M5_VIRVR</name>
<sequence length="814" mass="90298">MAENETPAGLIQVDQSASASDWVGLTKSALDLVNSTNPVVKMSQSLVNWIGREGINQSDFTYCLERSSGVAYPNDRGLTIRQDISKSNQKITQVGGLNLIASGAVGRAMAFSEDHAYIVTTVAAATKHKDMRFATFLLCEMIEQAEMGPQGKPEQSQLYWVKHNRLLGVLSKVVESVSLNVINAGHTLGDLPAELKDLCVHVVDAKTYAGIVVKLVQSTSDCLLLCERFQADLLLWILAHFEGNVKVSLSGTQIFERAGSRGKRNLSMMIEKTCSEPHTSPGNTKSCVELLELRGDTYTRLRQGHAEAYNGYSTGHRLPLYASDHPEDKLHRTLNKKERYEVRVLAQRLVLWMLDIPIRSLRNGFLNFETYIPTNSSSINARIGDILRRWPKILHDSSGKNLGDLTPISFLPLDSEQYNRRDYGSELSSLPPLNLTCECFPPPMDLLDEVSNRCKCRTCRIKGSIDECKEGCIRWAVLSHLFVLFGNSIADGFGVQDVSSLCPLSDYTRALGSLLGRLVQGDIYWHEWFDIAASTALGFSPRTAEATAQTPDVWGAGLVAIQHGSNVAVAKWLDMNRRTSLEECFGIEIAEGQIPGVQDECAFIRVETFGSLMGFSENFSDLDKGQRCQSYEDYRQWLQALSEAEPSSVKLQHATLVSAKPNDSLLVTVVSVGSSQKLVDPTRAITERLCCTRLATVSDCGKHTAEWLQEHRQYVDDEILKEVYLWTLENLLSGWGFCNSEKQSQIFVTQGLDSELKVNIALSLGFGGCYLKETTSCLLCALKDLEVHQGARQLGKLLPRIIQCHVDETAVLLR</sequence>
<dbReference type="Proteomes" id="UP000800092">
    <property type="component" value="Unassembled WGS sequence"/>
</dbReference>
<dbReference type="AlphaFoldDB" id="A0A6A6H9M5"/>
<organism evidence="1 2">
    <name type="scientific">Viridothelium virens</name>
    <name type="common">Speckled blister lichen</name>
    <name type="synonym">Trypethelium virens</name>
    <dbReference type="NCBI Taxonomy" id="1048519"/>
    <lineage>
        <taxon>Eukaryota</taxon>
        <taxon>Fungi</taxon>
        <taxon>Dikarya</taxon>
        <taxon>Ascomycota</taxon>
        <taxon>Pezizomycotina</taxon>
        <taxon>Dothideomycetes</taxon>
        <taxon>Dothideomycetes incertae sedis</taxon>
        <taxon>Trypetheliales</taxon>
        <taxon>Trypetheliaceae</taxon>
        <taxon>Viridothelium</taxon>
    </lineage>
</organism>
<proteinExistence type="predicted"/>
<gene>
    <name evidence="1" type="ORF">EV356DRAFT_156170</name>
</gene>
<evidence type="ECO:0000313" key="2">
    <source>
        <dbReference type="Proteomes" id="UP000800092"/>
    </source>
</evidence>
<evidence type="ECO:0000313" key="1">
    <source>
        <dbReference type="EMBL" id="KAF2234548.1"/>
    </source>
</evidence>
<protein>
    <submittedName>
        <fullName evidence="1">Uncharacterized protein</fullName>
    </submittedName>
</protein>
<keyword evidence="2" id="KW-1185">Reference proteome</keyword>
<dbReference type="EMBL" id="ML991798">
    <property type="protein sequence ID" value="KAF2234548.1"/>
    <property type="molecule type" value="Genomic_DNA"/>
</dbReference>
<reference evidence="1" key="1">
    <citation type="journal article" date="2020" name="Stud. Mycol.">
        <title>101 Dothideomycetes genomes: a test case for predicting lifestyles and emergence of pathogens.</title>
        <authorList>
            <person name="Haridas S."/>
            <person name="Albert R."/>
            <person name="Binder M."/>
            <person name="Bloem J."/>
            <person name="Labutti K."/>
            <person name="Salamov A."/>
            <person name="Andreopoulos B."/>
            <person name="Baker S."/>
            <person name="Barry K."/>
            <person name="Bills G."/>
            <person name="Bluhm B."/>
            <person name="Cannon C."/>
            <person name="Castanera R."/>
            <person name="Culley D."/>
            <person name="Daum C."/>
            <person name="Ezra D."/>
            <person name="Gonzalez J."/>
            <person name="Henrissat B."/>
            <person name="Kuo A."/>
            <person name="Liang C."/>
            <person name="Lipzen A."/>
            <person name="Lutzoni F."/>
            <person name="Magnuson J."/>
            <person name="Mondo S."/>
            <person name="Nolan M."/>
            <person name="Ohm R."/>
            <person name="Pangilinan J."/>
            <person name="Park H.-J."/>
            <person name="Ramirez L."/>
            <person name="Alfaro M."/>
            <person name="Sun H."/>
            <person name="Tritt A."/>
            <person name="Yoshinaga Y."/>
            <person name="Zwiers L.-H."/>
            <person name="Turgeon B."/>
            <person name="Goodwin S."/>
            <person name="Spatafora J."/>
            <person name="Crous P."/>
            <person name="Grigoriev I."/>
        </authorList>
    </citation>
    <scope>NUCLEOTIDE SEQUENCE</scope>
    <source>
        <strain evidence="1">Tuck. ex Michener</strain>
    </source>
</reference>
<dbReference type="OrthoDB" id="3526561at2759"/>